<proteinExistence type="predicted"/>
<keyword evidence="5" id="KW-0238">DNA-binding</keyword>
<dbReference type="SUPFAM" id="SSF52172">
    <property type="entry name" value="CheY-like"/>
    <property type="match status" value="1"/>
</dbReference>
<sequence length="254" mass="28860">MTAPLSPVRCFIIDDELPARQLIEKFVSRVPFLELIGTCDNAVDALFQVQQLKPSLIFLDVEMPEMTGFEFLRLLPTPKPEVIMVTAFPHYAVEGFEHQVTDYLLKPVSFERFMRAINKATGNRSFSQEAPTPTPPIVSPSPEPAPEHTDFILIKEDKKLIKVVPEEIVFIEGMKDYLKIHLPGRVLVTHMTMLKIEAMLPAALFLRVNRSYIVRKRAIQEIDGNVITTTDGKKVPIGVTFRESVMETLRKNRS</sequence>
<feature type="region of interest" description="Disordered" evidence="2">
    <location>
        <begin position="124"/>
        <end position="144"/>
    </location>
</feature>
<dbReference type="InterPro" id="IPR007492">
    <property type="entry name" value="LytTR_DNA-bd_dom"/>
</dbReference>
<name>A0A2S7IH47_9BACT</name>
<dbReference type="PANTHER" id="PTHR45526">
    <property type="entry name" value="TRANSCRIPTIONAL REGULATORY PROTEIN DPIA"/>
    <property type="match status" value="1"/>
</dbReference>
<dbReference type="InterPro" id="IPR011006">
    <property type="entry name" value="CheY-like_superfamily"/>
</dbReference>
<gene>
    <name evidence="5" type="ORF">C5O19_21450</name>
</gene>
<feature type="domain" description="HTH LytTR-type" evidence="4">
    <location>
        <begin position="152"/>
        <end position="251"/>
    </location>
</feature>
<dbReference type="SMART" id="SM00850">
    <property type="entry name" value="LytTR"/>
    <property type="match status" value="1"/>
</dbReference>
<feature type="domain" description="Response regulatory" evidence="3">
    <location>
        <begin position="9"/>
        <end position="121"/>
    </location>
</feature>
<protein>
    <submittedName>
        <fullName evidence="5">DNA-binding response regulator</fullName>
    </submittedName>
</protein>
<evidence type="ECO:0000259" key="3">
    <source>
        <dbReference type="PROSITE" id="PS50110"/>
    </source>
</evidence>
<dbReference type="GO" id="GO:0000156">
    <property type="term" value="F:phosphorelay response regulator activity"/>
    <property type="evidence" value="ECO:0007669"/>
    <property type="project" value="TreeGrafter"/>
</dbReference>
<dbReference type="PROSITE" id="PS50110">
    <property type="entry name" value="RESPONSE_REGULATORY"/>
    <property type="match status" value="1"/>
</dbReference>
<dbReference type="Pfam" id="PF00072">
    <property type="entry name" value="Response_reg"/>
    <property type="match status" value="1"/>
</dbReference>
<evidence type="ECO:0000313" key="5">
    <source>
        <dbReference type="EMBL" id="PQA55110.1"/>
    </source>
</evidence>
<dbReference type="RefSeq" id="WP_104715426.1">
    <property type="nucleotide sequence ID" value="NZ_PTRA01000005.1"/>
</dbReference>
<dbReference type="Proteomes" id="UP000239590">
    <property type="component" value="Unassembled WGS sequence"/>
</dbReference>
<dbReference type="Pfam" id="PF04397">
    <property type="entry name" value="LytTR"/>
    <property type="match status" value="1"/>
</dbReference>
<dbReference type="AlphaFoldDB" id="A0A2S7IH47"/>
<keyword evidence="6" id="KW-1185">Reference proteome</keyword>
<dbReference type="EMBL" id="PTRA01000005">
    <property type="protein sequence ID" value="PQA55110.1"/>
    <property type="molecule type" value="Genomic_DNA"/>
</dbReference>
<dbReference type="GO" id="GO:0003677">
    <property type="term" value="F:DNA binding"/>
    <property type="evidence" value="ECO:0007669"/>
    <property type="project" value="UniProtKB-KW"/>
</dbReference>
<keyword evidence="1" id="KW-0597">Phosphoprotein</keyword>
<evidence type="ECO:0000256" key="1">
    <source>
        <dbReference type="PROSITE-ProRule" id="PRU00169"/>
    </source>
</evidence>
<dbReference type="PROSITE" id="PS50930">
    <property type="entry name" value="HTH_LYTTR"/>
    <property type="match status" value="1"/>
</dbReference>
<feature type="compositionally biased region" description="Pro residues" evidence="2">
    <location>
        <begin position="132"/>
        <end position="144"/>
    </location>
</feature>
<evidence type="ECO:0000256" key="2">
    <source>
        <dbReference type="SAM" id="MobiDB-lite"/>
    </source>
</evidence>
<evidence type="ECO:0000313" key="6">
    <source>
        <dbReference type="Proteomes" id="UP000239590"/>
    </source>
</evidence>
<dbReference type="InterPro" id="IPR051271">
    <property type="entry name" value="2C-system_Tx_regulators"/>
</dbReference>
<reference evidence="6" key="1">
    <citation type="submission" date="2018-02" db="EMBL/GenBank/DDBJ databases">
        <title>Genome sequencing of Solimonas sp. HR-BB.</title>
        <authorList>
            <person name="Lee Y."/>
            <person name="Jeon C.O."/>
        </authorList>
    </citation>
    <scope>NUCLEOTIDE SEQUENCE [LARGE SCALE GENOMIC DNA]</scope>
    <source>
        <strain evidence="6">HR-U</strain>
    </source>
</reference>
<dbReference type="Gene3D" id="2.40.50.1020">
    <property type="entry name" value="LytTr DNA-binding domain"/>
    <property type="match status" value="1"/>
</dbReference>
<dbReference type="Gene3D" id="3.40.50.2300">
    <property type="match status" value="1"/>
</dbReference>
<evidence type="ECO:0000259" key="4">
    <source>
        <dbReference type="PROSITE" id="PS50930"/>
    </source>
</evidence>
<organism evidence="5 6">
    <name type="scientific">Siphonobacter curvatus</name>
    <dbReference type="NCBI Taxonomy" id="2094562"/>
    <lineage>
        <taxon>Bacteria</taxon>
        <taxon>Pseudomonadati</taxon>
        <taxon>Bacteroidota</taxon>
        <taxon>Cytophagia</taxon>
        <taxon>Cytophagales</taxon>
        <taxon>Cytophagaceae</taxon>
        <taxon>Siphonobacter</taxon>
    </lineage>
</organism>
<dbReference type="SMART" id="SM00448">
    <property type="entry name" value="REC"/>
    <property type="match status" value="1"/>
</dbReference>
<dbReference type="PANTHER" id="PTHR45526:SF1">
    <property type="entry name" value="TRANSCRIPTIONAL REGULATORY PROTEIN DCUR-RELATED"/>
    <property type="match status" value="1"/>
</dbReference>
<feature type="modified residue" description="4-aspartylphosphate" evidence="1">
    <location>
        <position position="60"/>
    </location>
</feature>
<accession>A0A2S7IH47</accession>
<dbReference type="InterPro" id="IPR001789">
    <property type="entry name" value="Sig_transdc_resp-reg_receiver"/>
</dbReference>
<dbReference type="OrthoDB" id="1646880at2"/>
<comment type="caution">
    <text evidence="5">The sequence shown here is derived from an EMBL/GenBank/DDBJ whole genome shotgun (WGS) entry which is preliminary data.</text>
</comment>